<dbReference type="InterPro" id="IPR004843">
    <property type="entry name" value="Calcineurin-like_PHP"/>
</dbReference>
<dbReference type="InterPro" id="IPR008334">
    <property type="entry name" value="5'-Nucleotdase_C"/>
</dbReference>
<gene>
    <name evidence="6" type="ordered locus">Krad_4241</name>
</gene>
<keyword evidence="2 6" id="KW-0378">Hydrolase</keyword>
<reference evidence="7" key="1">
    <citation type="journal article" date="2008" name="PLoS ONE">
        <title>Survival in nuclear waste, extreme resistance, and potential applications gleaned from the genome sequence of Kineococcus radiotolerans SRS30216.</title>
        <authorList>
            <person name="Bagwell C.E."/>
            <person name="Bhat S."/>
            <person name="Hawkins G.M."/>
            <person name="Smith B.W."/>
            <person name="Biswas T."/>
            <person name="Hoover T.R."/>
            <person name="Saunders E."/>
            <person name="Han C.S."/>
            <person name="Tsodikov O.V."/>
            <person name="Shimkets L.J."/>
        </authorList>
    </citation>
    <scope>NUCLEOTIDE SEQUENCE [LARGE SCALE GENOMIC DNA]</scope>
    <source>
        <strain evidence="7">ATCC BAA-149 / DSM 14245 / SRS30216</strain>
    </source>
</reference>
<dbReference type="InterPro" id="IPR006179">
    <property type="entry name" value="5_nucleotidase/apyrase"/>
</dbReference>
<dbReference type="eggNOG" id="COG0737">
    <property type="taxonomic scope" value="Bacteria"/>
</dbReference>
<dbReference type="Gene3D" id="3.90.780.10">
    <property type="entry name" value="5'-Nucleotidase, C-terminal domain"/>
    <property type="match status" value="1"/>
</dbReference>
<name>A6WFW5_KINRD</name>
<dbReference type="PANTHER" id="PTHR11575">
    <property type="entry name" value="5'-NUCLEOTIDASE-RELATED"/>
    <property type="match status" value="1"/>
</dbReference>
<dbReference type="EMBL" id="CP000750">
    <property type="protein sequence ID" value="ABS05704.1"/>
    <property type="molecule type" value="Genomic_DNA"/>
</dbReference>
<accession>A6WFW5</accession>
<dbReference type="EC" id="3.1.4.16" evidence="6"/>
<feature type="region of interest" description="Disordered" evidence="3">
    <location>
        <begin position="1"/>
        <end position="23"/>
    </location>
</feature>
<dbReference type="GO" id="GO:0030288">
    <property type="term" value="C:outer membrane-bounded periplasmic space"/>
    <property type="evidence" value="ECO:0007669"/>
    <property type="project" value="TreeGrafter"/>
</dbReference>
<evidence type="ECO:0000259" key="4">
    <source>
        <dbReference type="Pfam" id="PF00149"/>
    </source>
</evidence>
<dbReference type="GO" id="GO:0000166">
    <property type="term" value="F:nucleotide binding"/>
    <property type="evidence" value="ECO:0007669"/>
    <property type="project" value="UniProtKB-KW"/>
</dbReference>
<feature type="domain" description="Calcineurin-like phosphoesterase" evidence="4">
    <location>
        <begin position="60"/>
        <end position="300"/>
    </location>
</feature>
<dbReference type="STRING" id="266940.Krad_4241"/>
<dbReference type="InterPro" id="IPR029052">
    <property type="entry name" value="Metallo-depent_PP-like"/>
</dbReference>
<proteinExistence type="inferred from homology"/>
<organism evidence="6 7">
    <name type="scientific">Kineococcus radiotolerans (strain ATCC BAA-149 / DSM 14245 / SRS30216)</name>
    <dbReference type="NCBI Taxonomy" id="266940"/>
    <lineage>
        <taxon>Bacteria</taxon>
        <taxon>Bacillati</taxon>
        <taxon>Actinomycetota</taxon>
        <taxon>Actinomycetes</taxon>
        <taxon>Kineosporiales</taxon>
        <taxon>Kineosporiaceae</taxon>
        <taxon>Kineococcus</taxon>
    </lineage>
</organism>
<dbReference type="AlphaFoldDB" id="A6WFW5"/>
<protein>
    <submittedName>
        <fullName evidence="6">2',3'-cyclic-nucleotide 2'-phosphodiesterase</fullName>
        <ecNumber evidence="6">3.1.4.16</ecNumber>
    </submittedName>
</protein>
<dbReference type="Gene3D" id="3.60.21.10">
    <property type="match status" value="1"/>
</dbReference>
<dbReference type="InterPro" id="IPR036907">
    <property type="entry name" value="5'-Nucleotdase_C_sf"/>
</dbReference>
<evidence type="ECO:0000259" key="5">
    <source>
        <dbReference type="Pfam" id="PF02872"/>
    </source>
</evidence>
<dbReference type="SUPFAM" id="SSF55816">
    <property type="entry name" value="5'-nucleotidase (syn. UDP-sugar hydrolase), C-terminal domain"/>
    <property type="match status" value="1"/>
</dbReference>
<dbReference type="GO" id="GO:0009166">
    <property type="term" value="P:nucleotide catabolic process"/>
    <property type="evidence" value="ECO:0007669"/>
    <property type="project" value="InterPro"/>
</dbReference>
<evidence type="ECO:0000256" key="2">
    <source>
        <dbReference type="RuleBase" id="RU362119"/>
    </source>
</evidence>
<comment type="similarity">
    <text evidence="2">Belongs to the 5'-nucleotidase family.</text>
</comment>
<sequence>MLPMHPCAPLRGDASSSRRSPSPRTVRLAAVGSAAALLVGLGAAGATAAPAPPSITLVSMTDVHGHVLDWDYFAGAPYAQGRGLGLARVSTAVDRVRAERGADSTLVVDNGDAIQGTPLTYYYSRQEPVTATGAVHPMAQAYDAIGLDAQVVGNHEFNYGLDTLAKYRLDLDAPLLGANVLDDRTGAPYLRPWVLREVTPTGGGDPVTVGILGLTTPGSAVWDKQNVEGKLTFADVVETARTEVPRMKAAGADIVVVLSHSGRSGPSSYDEAVTPAENVTDRVAAEVPGVDVVVAGHSHRDLPQAWVDSTATPGKRVLVTQPYRWGASVTVSQLELRRDGDGWALGDADVQEIRSADVPEDPEIVDLVSEEHEATVAYVNQVVATSTQELPATESRWRDTPLIDFIQRVQTDTVRAAVAGTPDAELPVLSIAAPFSRTAVFPQGEVTVKDVAGLYEFDNTLQAVRMTGAQVREYLETSAEYYASVPPGNPADPESLATGQTPDYNLDQLSGVEYELDLAQPAGSRVARLELDGVPVADDAQFVVAVNNYRRSGGGGFPHVAQAPVVYDQQAEIRQLLIDAAQESGTIDPADFAVENWWLTAGGERLFD</sequence>
<dbReference type="PRINTS" id="PR01607">
    <property type="entry name" value="APYRASEFAMLY"/>
</dbReference>
<dbReference type="PANTHER" id="PTHR11575:SF6">
    <property type="entry name" value="2',3'-CYCLIC-NUCLEOTIDE 2'-PHOSPHODIESTERASE_3'-NUCLEOTIDASE"/>
    <property type="match status" value="1"/>
</dbReference>
<keyword evidence="7" id="KW-1185">Reference proteome</keyword>
<dbReference type="Pfam" id="PF02872">
    <property type="entry name" value="5_nucleotid_C"/>
    <property type="match status" value="1"/>
</dbReference>
<dbReference type="HOGENOM" id="CLU_005854_4_3_11"/>
<evidence type="ECO:0000313" key="7">
    <source>
        <dbReference type="Proteomes" id="UP000001116"/>
    </source>
</evidence>
<keyword evidence="1" id="KW-0732">Signal</keyword>
<dbReference type="KEGG" id="kra:Krad_4241"/>
<dbReference type="SUPFAM" id="SSF56300">
    <property type="entry name" value="Metallo-dependent phosphatases"/>
    <property type="match status" value="1"/>
</dbReference>
<dbReference type="Proteomes" id="UP000001116">
    <property type="component" value="Chromosome"/>
</dbReference>
<feature type="domain" description="5'-Nucleotidase C-terminal" evidence="5">
    <location>
        <begin position="382"/>
        <end position="561"/>
    </location>
</feature>
<dbReference type="GO" id="GO:0008663">
    <property type="term" value="F:2',3'-cyclic-nucleotide 2'-phosphodiesterase activity"/>
    <property type="evidence" value="ECO:0007669"/>
    <property type="project" value="UniProtKB-EC"/>
</dbReference>
<dbReference type="Pfam" id="PF00149">
    <property type="entry name" value="Metallophos"/>
    <property type="match status" value="1"/>
</dbReference>
<evidence type="ECO:0000256" key="3">
    <source>
        <dbReference type="SAM" id="MobiDB-lite"/>
    </source>
</evidence>
<keyword evidence="2" id="KW-0547">Nucleotide-binding</keyword>
<evidence type="ECO:0000313" key="6">
    <source>
        <dbReference type="EMBL" id="ABS05704.1"/>
    </source>
</evidence>
<evidence type="ECO:0000256" key="1">
    <source>
        <dbReference type="ARBA" id="ARBA00022729"/>
    </source>
</evidence>